<feature type="binding site" evidence="8">
    <location>
        <position position="28"/>
    </location>
    <ligand>
        <name>Ca(2+)</name>
        <dbReference type="ChEBI" id="CHEBI:29108"/>
    </ligand>
</feature>
<evidence type="ECO:0000256" key="7">
    <source>
        <dbReference type="ARBA" id="ARBA00023136"/>
    </source>
</evidence>
<evidence type="ECO:0000313" key="11">
    <source>
        <dbReference type="EMBL" id="KAK4152261.1"/>
    </source>
</evidence>
<evidence type="ECO:0000256" key="10">
    <source>
        <dbReference type="SAM" id="Phobius"/>
    </source>
</evidence>
<sequence>MALASALQIPYRESREGFWGEQTSTLNWCEEDYNITFYCAEAINTLTNLVFMWLGFKGLRNVIAYSHSRVFILAFMGYIVVGLGSMAFHTTLHYEMQLADELPMIYTVCIMAFATFSYRRSAKVKALIAAALVGVATFITVYYLYAKDPVFHQVAYGLLTAATVFSSSYAMERDLKPKLSQRNPAECGRYMREMHRLGLTGILLFLAGFFMWNMDNIYCHDLTITKKQIMLPWSVILEGHGWWHVLTGLAYHLILWRVWLNRCLDGGEKDFVLDWAPLRSIPQVLVREIESQAIAAQQQISLVRTQVASKQREMRLAQLTSSEMASLPSDTPVYEGVGKMYVSPPPYFYFAPLLKENQVNKPLLARFVAVPVPGLQDKLGSQIKEIETEIDGMGKRLHYLETTAKNSQEHIEKMLKGSGQP</sequence>
<evidence type="ECO:0000313" key="12">
    <source>
        <dbReference type="Proteomes" id="UP001302745"/>
    </source>
</evidence>
<feature type="binding site" evidence="8">
    <location>
        <position position="30"/>
    </location>
    <ligand>
        <name>Ca(2+)</name>
        <dbReference type="ChEBI" id="CHEBI:29108"/>
    </ligand>
</feature>
<protein>
    <submittedName>
        <fullName evidence="11">Ceramidase-domain-containing protein</fullName>
    </submittedName>
</protein>
<evidence type="ECO:0000256" key="9">
    <source>
        <dbReference type="PIRSR" id="PIRSR608901-2"/>
    </source>
</evidence>
<reference evidence="11" key="1">
    <citation type="journal article" date="2023" name="Mol. Phylogenet. Evol.">
        <title>Genome-scale phylogeny and comparative genomics of the fungal order Sordariales.</title>
        <authorList>
            <person name="Hensen N."/>
            <person name="Bonometti L."/>
            <person name="Westerberg I."/>
            <person name="Brannstrom I.O."/>
            <person name="Guillou S."/>
            <person name="Cros-Aarteil S."/>
            <person name="Calhoun S."/>
            <person name="Haridas S."/>
            <person name="Kuo A."/>
            <person name="Mondo S."/>
            <person name="Pangilinan J."/>
            <person name="Riley R."/>
            <person name="LaButti K."/>
            <person name="Andreopoulos B."/>
            <person name="Lipzen A."/>
            <person name="Chen C."/>
            <person name="Yan M."/>
            <person name="Daum C."/>
            <person name="Ng V."/>
            <person name="Clum A."/>
            <person name="Steindorff A."/>
            <person name="Ohm R.A."/>
            <person name="Martin F."/>
            <person name="Silar P."/>
            <person name="Natvig D.O."/>
            <person name="Lalanne C."/>
            <person name="Gautier V."/>
            <person name="Ament-Velasquez S.L."/>
            <person name="Kruys A."/>
            <person name="Hutchinson M.I."/>
            <person name="Powell A.J."/>
            <person name="Barry K."/>
            <person name="Miller A.N."/>
            <person name="Grigoriev I.V."/>
            <person name="Debuchy R."/>
            <person name="Gladieux P."/>
            <person name="Hiltunen Thoren M."/>
            <person name="Johannesson H."/>
        </authorList>
    </citation>
    <scope>NUCLEOTIDE SEQUENCE</scope>
    <source>
        <strain evidence="11">CBS 538.74</strain>
    </source>
</reference>
<dbReference type="PANTHER" id="PTHR46187">
    <property type="entry name" value="ALKALINE CERAMIDASE 3"/>
    <property type="match status" value="1"/>
</dbReference>
<comment type="caution">
    <text evidence="11">The sequence shown here is derived from an EMBL/GenBank/DDBJ whole genome shotgun (WGS) entry which is preliminary data.</text>
</comment>
<keyword evidence="9" id="KW-0862">Zinc</keyword>
<dbReference type="AlphaFoldDB" id="A0AAN6VK10"/>
<evidence type="ECO:0000256" key="4">
    <source>
        <dbReference type="ARBA" id="ARBA00022692"/>
    </source>
</evidence>
<keyword evidence="4 10" id="KW-0812">Transmembrane</keyword>
<dbReference type="Gene3D" id="1.10.287.370">
    <property type="match status" value="1"/>
</dbReference>
<dbReference type="GO" id="GO:0046513">
    <property type="term" value="P:ceramide biosynthetic process"/>
    <property type="evidence" value="ECO:0007669"/>
    <property type="project" value="TreeGrafter"/>
</dbReference>
<dbReference type="EMBL" id="MU856981">
    <property type="protein sequence ID" value="KAK4152261.1"/>
    <property type="molecule type" value="Genomic_DNA"/>
</dbReference>
<comment type="similarity">
    <text evidence="2">Belongs to the prefoldin subunit beta family.</text>
</comment>
<comment type="subcellular location">
    <subcellularLocation>
        <location evidence="1">Membrane</location>
        <topology evidence="1">Multi-pass membrane protein</topology>
    </subcellularLocation>
</comment>
<keyword evidence="12" id="KW-1185">Reference proteome</keyword>
<dbReference type="GO" id="GO:0046514">
    <property type="term" value="P:ceramide catabolic process"/>
    <property type="evidence" value="ECO:0007669"/>
    <property type="project" value="TreeGrafter"/>
</dbReference>
<keyword evidence="6 10" id="KW-1133">Transmembrane helix</keyword>
<keyword evidence="7 10" id="KW-0472">Membrane</keyword>
<evidence type="ECO:0000256" key="6">
    <source>
        <dbReference type="ARBA" id="ARBA00022989"/>
    </source>
</evidence>
<dbReference type="Pfam" id="PF05875">
    <property type="entry name" value="Ceramidase"/>
    <property type="match status" value="1"/>
</dbReference>
<keyword evidence="8" id="KW-0479">Metal-binding</keyword>
<feature type="transmembrane region" description="Helical" evidence="10">
    <location>
        <begin position="102"/>
        <end position="119"/>
    </location>
</feature>
<dbReference type="Pfam" id="PF01920">
    <property type="entry name" value="Prefoldin_2"/>
    <property type="match status" value="1"/>
</dbReference>
<name>A0AAN6VK10_9PEZI</name>
<feature type="transmembrane region" description="Helical" evidence="10">
    <location>
        <begin position="151"/>
        <end position="171"/>
    </location>
</feature>
<feature type="transmembrane region" description="Helical" evidence="10">
    <location>
        <begin position="241"/>
        <end position="260"/>
    </location>
</feature>
<keyword evidence="5" id="KW-0378">Hydrolase</keyword>
<proteinExistence type="inferred from homology"/>
<evidence type="ECO:0000256" key="5">
    <source>
        <dbReference type="ARBA" id="ARBA00022801"/>
    </source>
</evidence>
<gene>
    <name evidence="11" type="ORF">C8A00DRAFT_44657</name>
</gene>
<dbReference type="InterPro" id="IPR009053">
    <property type="entry name" value="Prefoldin"/>
</dbReference>
<keyword evidence="8" id="KW-0106">Calcium</keyword>
<feature type="transmembrane region" description="Helical" evidence="10">
    <location>
        <begin position="126"/>
        <end position="145"/>
    </location>
</feature>
<feature type="binding site" evidence="9">
    <location>
        <position position="240"/>
    </location>
    <ligand>
        <name>Zn(2+)</name>
        <dbReference type="ChEBI" id="CHEBI:29105"/>
        <note>catalytic</note>
    </ligand>
</feature>
<dbReference type="InterPro" id="IPR002777">
    <property type="entry name" value="PFD_beta-like"/>
</dbReference>
<feature type="binding site" evidence="9">
    <location>
        <position position="89"/>
    </location>
    <ligand>
        <name>Zn(2+)</name>
        <dbReference type="ChEBI" id="CHEBI:29105"/>
        <note>catalytic</note>
    </ligand>
</feature>
<organism evidence="11 12">
    <name type="scientific">Chaetomidium leptoderma</name>
    <dbReference type="NCBI Taxonomy" id="669021"/>
    <lineage>
        <taxon>Eukaryota</taxon>
        <taxon>Fungi</taxon>
        <taxon>Dikarya</taxon>
        <taxon>Ascomycota</taxon>
        <taxon>Pezizomycotina</taxon>
        <taxon>Sordariomycetes</taxon>
        <taxon>Sordariomycetidae</taxon>
        <taxon>Sordariales</taxon>
        <taxon>Chaetomiaceae</taxon>
        <taxon>Chaetomidium</taxon>
    </lineage>
</organism>
<dbReference type="GO" id="GO:0046872">
    <property type="term" value="F:metal ion binding"/>
    <property type="evidence" value="ECO:0007669"/>
    <property type="project" value="UniProtKB-KW"/>
</dbReference>
<feature type="transmembrane region" description="Helical" evidence="10">
    <location>
        <begin position="68"/>
        <end position="90"/>
    </location>
</feature>
<reference evidence="11" key="2">
    <citation type="submission" date="2023-05" db="EMBL/GenBank/DDBJ databases">
        <authorList>
            <consortium name="Lawrence Berkeley National Laboratory"/>
            <person name="Steindorff A."/>
            <person name="Hensen N."/>
            <person name="Bonometti L."/>
            <person name="Westerberg I."/>
            <person name="Brannstrom I.O."/>
            <person name="Guillou S."/>
            <person name="Cros-Aarteil S."/>
            <person name="Calhoun S."/>
            <person name="Haridas S."/>
            <person name="Kuo A."/>
            <person name="Mondo S."/>
            <person name="Pangilinan J."/>
            <person name="Riley R."/>
            <person name="Labutti K."/>
            <person name="Andreopoulos B."/>
            <person name="Lipzen A."/>
            <person name="Chen C."/>
            <person name="Yanf M."/>
            <person name="Daum C."/>
            <person name="Ng V."/>
            <person name="Clum A."/>
            <person name="Ohm R."/>
            <person name="Martin F."/>
            <person name="Silar P."/>
            <person name="Natvig D."/>
            <person name="Lalanne C."/>
            <person name="Gautier V."/>
            <person name="Ament-Velasquez S.L."/>
            <person name="Kruys A."/>
            <person name="Hutchinson M.I."/>
            <person name="Powell A.J."/>
            <person name="Barry K."/>
            <person name="Miller A.N."/>
            <person name="Grigoriev I.V."/>
            <person name="Debuchy R."/>
            <person name="Gladieux P."/>
            <person name="Thoren M.H."/>
            <person name="Johannesson H."/>
        </authorList>
    </citation>
    <scope>NUCLEOTIDE SEQUENCE</scope>
    <source>
        <strain evidence="11">CBS 538.74</strain>
    </source>
</reference>
<dbReference type="SUPFAM" id="SSF46579">
    <property type="entry name" value="Prefoldin"/>
    <property type="match status" value="1"/>
</dbReference>
<dbReference type="GO" id="GO:0016811">
    <property type="term" value="F:hydrolase activity, acting on carbon-nitrogen (but not peptide) bonds, in linear amides"/>
    <property type="evidence" value="ECO:0007669"/>
    <property type="project" value="InterPro"/>
</dbReference>
<dbReference type="GO" id="GO:0006457">
    <property type="term" value="P:protein folding"/>
    <property type="evidence" value="ECO:0007669"/>
    <property type="project" value="InterPro"/>
</dbReference>
<evidence type="ECO:0000256" key="3">
    <source>
        <dbReference type="ARBA" id="ARBA00009780"/>
    </source>
</evidence>
<dbReference type="PANTHER" id="PTHR46187:SF3">
    <property type="entry name" value="ALKALINE CERAMIDASE 3"/>
    <property type="match status" value="1"/>
</dbReference>
<evidence type="ECO:0000256" key="1">
    <source>
        <dbReference type="ARBA" id="ARBA00004141"/>
    </source>
</evidence>
<dbReference type="Proteomes" id="UP001302745">
    <property type="component" value="Unassembled WGS sequence"/>
</dbReference>
<comment type="cofactor">
    <cofactor evidence="9">
        <name>Zn(2+)</name>
        <dbReference type="ChEBI" id="CHEBI:29105"/>
    </cofactor>
</comment>
<dbReference type="InterPro" id="IPR008901">
    <property type="entry name" value="ACER"/>
</dbReference>
<evidence type="ECO:0000256" key="2">
    <source>
        <dbReference type="ARBA" id="ARBA00008045"/>
    </source>
</evidence>
<comment type="similarity">
    <text evidence="3">Belongs to the alkaline ceramidase family.</text>
</comment>
<feature type="binding site" evidence="8">
    <location>
        <position position="41"/>
    </location>
    <ligand>
        <name>Ca(2+)</name>
        <dbReference type="ChEBI" id="CHEBI:29108"/>
    </ligand>
</feature>
<accession>A0AAN6VK10</accession>
<dbReference type="CDD" id="cd23164">
    <property type="entry name" value="Prefoldin_1"/>
    <property type="match status" value="1"/>
</dbReference>
<dbReference type="GO" id="GO:0016272">
    <property type="term" value="C:prefoldin complex"/>
    <property type="evidence" value="ECO:0007669"/>
    <property type="project" value="InterPro"/>
</dbReference>
<feature type="transmembrane region" description="Helical" evidence="10">
    <location>
        <begin position="197"/>
        <end position="214"/>
    </location>
</feature>
<dbReference type="GO" id="GO:0005789">
    <property type="term" value="C:endoplasmic reticulum membrane"/>
    <property type="evidence" value="ECO:0007669"/>
    <property type="project" value="TreeGrafter"/>
</dbReference>
<dbReference type="GO" id="GO:0051082">
    <property type="term" value="F:unfolded protein binding"/>
    <property type="evidence" value="ECO:0007669"/>
    <property type="project" value="InterPro"/>
</dbReference>
<evidence type="ECO:0000256" key="8">
    <source>
        <dbReference type="PIRSR" id="PIRSR608901-1"/>
    </source>
</evidence>
<feature type="binding site" evidence="9">
    <location>
        <position position="244"/>
    </location>
    <ligand>
        <name>Zn(2+)</name>
        <dbReference type="ChEBI" id="CHEBI:29105"/>
        <note>catalytic</note>
    </ligand>
</feature>